<dbReference type="Proteomes" id="UP000585474">
    <property type="component" value="Unassembled WGS sequence"/>
</dbReference>
<evidence type="ECO:0000313" key="2">
    <source>
        <dbReference type="Proteomes" id="UP000585474"/>
    </source>
</evidence>
<dbReference type="EMBL" id="BJWL01000008">
    <property type="protein sequence ID" value="GFY93290.1"/>
    <property type="molecule type" value="Genomic_DNA"/>
</dbReference>
<reference evidence="1 2" key="1">
    <citation type="submission" date="2019-07" db="EMBL/GenBank/DDBJ databases">
        <title>De Novo Assembly of kiwifruit Actinidia rufa.</title>
        <authorList>
            <person name="Sugita-Konishi S."/>
            <person name="Sato K."/>
            <person name="Mori E."/>
            <person name="Abe Y."/>
            <person name="Kisaki G."/>
            <person name="Hamano K."/>
            <person name="Suezawa K."/>
            <person name="Otani M."/>
            <person name="Fukuda T."/>
            <person name="Manabe T."/>
            <person name="Gomi K."/>
            <person name="Tabuchi M."/>
            <person name="Akimitsu K."/>
            <person name="Kataoka I."/>
        </authorList>
    </citation>
    <scope>NUCLEOTIDE SEQUENCE [LARGE SCALE GENOMIC DNA]</scope>
    <source>
        <strain evidence="2">cv. Fuchu</strain>
    </source>
</reference>
<dbReference type="SUPFAM" id="SSF53756">
    <property type="entry name" value="UDP-Glycosyltransferase/glycogen phosphorylase"/>
    <property type="match status" value="1"/>
</dbReference>
<organism evidence="1 2">
    <name type="scientific">Actinidia rufa</name>
    <dbReference type="NCBI Taxonomy" id="165716"/>
    <lineage>
        <taxon>Eukaryota</taxon>
        <taxon>Viridiplantae</taxon>
        <taxon>Streptophyta</taxon>
        <taxon>Embryophyta</taxon>
        <taxon>Tracheophyta</taxon>
        <taxon>Spermatophyta</taxon>
        <taxon>Magnoliopsida</taxon>
        <taxon>eudicotyledons</taxon>
        <taxon>Gunneridae</taxon>
        <taxon>Pentapetalae</taxon>
        <taxon>asterids</taxon>
        <taxon>Ericales</taxon>
        <taxon>Actinidiaceae</taxon>
        <taxon>Actinidia</taxon>
    </lineage>
</organism>
<accession>A0A7J0F3N7</accession>
<name>A0A7J0F3N7_9ERIC</name>
<gene>
    <name evidence="1" type="ORF">Acr_08g0016860</name>
</gene>
<sequence>MRLFQSPGPVCLPGLPDTIEMTRSQLPPSFNPGTFDAQDFRKRVKGERVWCIGPLSLCNKDNLDKPQRGYKASVDEKQCAGDWLSVGVQGIVHLFEVDKFGVAVKSEAVVEAVEAVMDGGEKGVERRKRARELKRANRAMEEGVGWGGLLS</sequence>
<keyword evidence="2" id="KW-1185">Reference proteome</keyword>
<evidence type="ECO:0000313" key="1">
    <source>
        <dbReference type="EMBL" id="GFY93290.1"/>
    </source>
</evidence>
<dbReference type="AlphaFoldDB" id="A0A7J0F3N7"/>
<comment type="caution">
    <text evidence="1">The sequence shown here is derived from an EMBL/GenBank/DDBJ whole genome shotgun (WGS) entry which is preliminary data.</text>
</comment>
<proteinExistence type="predicted"/>
<dbReference type="OrthoDB" id="1694450at2759"/>
<protein>
    <submittedName>
        <fullName evidence="1">Uncharacterized protein</fullName>
    </submittedName>
</protein>